<evidence type="ECO:0000313" key="2">
    <source>
        <dbReference type="EMBL" id="TFK93801.1"/>
    </source>
</evidence>
<sequence>MRRLRTLVLQLTLVEGVEPRLCWDPRGPESFPLPKLEHLTLSHPSAGDGVYKHLPHHIRVLDLSCYPHLAERPWLRATVRATVREYGFPIIASSDTLNILQQCRAQAPLELHLEYRADERETDLLQFFDSDFPQLQGLQLDRYRALGDDGTEVSVSARENWLYGRAMSFNHWPRWKTSVA</sequence>
<evidence type="ECO:0000256" key="1">
    <source>
        <dbReference type="SAM" id="SignalP"/>
    </source>
</evidence>
<protein>
    <recommendedName>
        <fullName evidence="4">F-box domain-containing protein</fullName>
    </recommendedName>
</protein>
<reference evidence="2 3" key="1">
    <citation type="journal article" date="2019" name="Nat. Ecol. Evol.">
        <title>Megaphylogeny resolves global patterns of mushroom evolution.</title>
        <authorList>
            <person name="Varga T."/>
            <person name="Krizsan K."/>
            <person name="Foldi C."/>
            <person name="Dima B."/>
            <person name="Sanchez-Garcia M."/>
            <person name="Sanchez-Ramirez S."/>
            <person name="Szollosi G.J."/>
            <person name="Szarkandi J.G."/>
            <person name="Papp V."/>
            <person name="Albert L."/>
            <person name="Andreopoulos W."/>
            <person name="Angelini C."/>
            <person name="Antonin V."/>
            <person name="Barry K.W."/>
            <person name="Bougher N.L."/>
            <person name="Buchanan P."/>
            <person name="Buyck B."/>
            <person name="Bense V."/>
            <person name="Catcheside P."/>
            <person name="Chovatia M."/>
            <person name="Cooper J."/>
            <person name="Damon W."/>
            <person name="Desjardin D."/>
            <person name="Finy P."/>
            <person name="Geml J."/>
            <person name="Haridas S."/>
            <person name="Hughes K."/>
            <person name="Justo A."/>
            <person name="Karasinski D."/>
            <person name="Kautmanova I."/>
            <person name="Kiss B."/>
            <person name="Kocsube S."/>
            <person name="Kotiranta H."/>
            <person name="LaButti K.M."/>
            <person name="Lechner B.E."/>
            <person name="Liimatainen K."/>
            <person name="Lipzen A."/>
            <person name="Lukacs Z."/>
            <person name="Mihaltcheva S."/>
            <person name="Morgado L.N."/>
            <person name="Niskanen T."/>
            <person name="Noordeloos M.E."/>
            <person name="Ohm R.A."/>
            <person name="Ortiz-Santana B."/>
            <person name="Ovrebo C."/>
            <person name="Racz N."/>
            <person name="Riley R."/>
            <person name="Savchenko A."/>
            <person name="Shiryaev A."/>
            <person name="Soop K."/>
            <person name="Spirin V."/>
            <person name="Szebenyi C."/>
            <person name="Tomsovsky M."/>
            <person name="Tulloss R.E."/>
            <person name="Uehling J."/>
            <person name="Grigoriev I.V."/>
            <person name="Vagvolgyi C."/>
            <person name="Papp T."/>
            <person name="Martin F.M."/>
            <person name="Miettinen O."/>
            <person name="Hibbett D.S."/>
            <person name="Nagy L.G."/>
        </authorList>
    </citation>
    <scope>NUCLEOTIDE SEQUENCE [LARGE SCALE GENOMIC DNA]</scope>
    <source>
        <strain evidence="2 3">HHB13444</strain>
    </source>
</reference>
<keyword evidence="3" id="KW-1185">Reference proteome</keyword>
<dbReference type="EMBL" id="ML210976">
    <property type="protein sequence ID" value="TFK93801.1"/>
    <property type="molecule type" value="Genomic_DNA"/>
</dbReference>
<keyword evidence="1" id="KW-0732">Signal</keyword>
<proteinExistence type="predicted"/>
<dbReference type="Proteomes" id="UP000308197">
    <property type="component" value="Unassembled WGS sequence"/>
</dbReference>
<evidence type="ECO:0000313" key="3">
    <source>
        <dbReference type="Proteomes" id="UP000308197"/>
    </source>
</evidence>
<organism evidence="2 3">
    <name type="scientific">Polyporus arcularius HHB13444</name>
    <dbReference type="NCBI Taxonomy" id="1314778"/>
    <lineage>
        <taxon>Eukaryota</taxon>
        <taxon>Fungi</taxon>
        <taxon>Dikarya</taxon>
        <taxon>Basidiomycota</taxon>
        <taxon>Agaricomycotina</taxon>
        <taxon>Agaricomycetes</taxon>
        <taxon>Polyporales</taxon>
        <taxon>Polyporaceae</taxon>
        <taxon>Polyporus</taxon>
    </lineage>
</organism>
<evidence type="ECO:0008006" key="4">
    <source>
        <dbReference type="Google" id="ProtNLM"/>
    </source>
</evidence>
<feature type="chain" id="PRO_5023103428" description="F-box domain-containing protein" evidence="1">
    <location>
        <begin position="20"/>
        <end position="180"/>
    </location>
</feature>
<accession>A0A5C3PWF1</accession>
<dbReference type="AlphaFoldDB" id="A0A5C3PWF1"/>
<gene>
    <name evidence="2" type="ORF">K466DRAFT_59449</name>
</gene>
<dbReference type="STRING" id="1314778.A0A5C3PWF1"/>
<dbReference type="InParanoid" id="A0A5C3PWF1"/>
<name>A0A5C3PWF1_9APHY</name>
<feature type="signal peptide" evidence="1">
    <location>
        <begin position="1"/>
        <end position="19"/>
    </location>
</feature>